<organism evidence="1 2">
    <name type="scientific">Mycena albidolilacea</name>
    <dbReference type="NCBI Taxonomy" id="1033008"/>
    <lineage>
        <taxon>Eukaryota</taxon>
        <taxon>Fungi</taxon>
        <taxon>Dikarya</taxon>
        <taxon>Basidiomycota</taxon>
        <taxon>Agaricomycotina</taxon>
        <taxon>Agaricomycetes</taxon>
        <taxon>Agaricomycetidae</taxon>
        <taxon>Agaricales</taxon>
        <taxon>Marasmiineae</taxon>
        <taxon>Mycenaceae</taxon>
        <taxon>Mycena</taxon>
    </lineage>
</organism>
<dbReference type="EMBL" id="JARIHO010000058">
    <property type="protein sequence ID" value="KAJ7318311.1"/>
    <property type="molecule type" value="Genomic_DNA"/>
</dbReference>
<dbReference type="AlphaFoldDB" id="A0AAD6ZDE5"/>
<protein>
    <submittedName>
        <fullName evidence="1">Uncharacterized protein</fullName>
    </submittedName>
</protein>
<accession>A0AAD6ZDE5</accession>
<evidence type="ECO:0000313" key="2">
    <source>
        <dbReference type="Proteomes" id="UP001218218"/>
    </source>
</evidence>
<keyword evidence="2" id="KW-1185">Reference proteome</keyword>
<sequence>MFWAIATFFLVGERIPSPLHRASCAREMVVPVLAAADLSHSIQDDKPLACDPLRPPGWYLLFCTAKLGWWGWQSLRLLSPLAKVCTGHAAFGLRWSSLDSVERIYGFTPGAASLIESQRPLAYRPSSAANTSLVMVEDLNLKYAPDLPSVLQVVSFELKAGERVRLVG</sequence>
<proteinExistence type="predicted"/>
<comment type="caution">
    <text evidence="1">The sequence shown here is derived from an EMBL/GenBank/DDBJ whole genome shotgun (WGS) entry which is preliminary data.</text>
</comment>
<gene>
    <name evidence="1" type="ORF">DFH08DRAFT_1036471</name>
</gene>
<evidence type="ECO:0000313" key="1">
    <source>
        <dbReference type="EMBL" id="KAJ7318311.1"/>
    </source>
</evidence>
<reference evidence="1" key="1">
    <citation type="submission" date="2023-03" db="EMBL/GenBank/DDBJ databases">
        <title>Massive genome expansion in bonnet fungi (Mycena s.s.) driven by repeated elements and novel gene families across ecological guilds.</title>
        <authorList>
            <consortium name="Lawrence Berkeley National Laboratory"/>
            <person name="Harder C.B."/>
            <person name="Miyauchi S."/>
            <person name="Viragh M."/>
            <person name="Kuo A."/>
            <person name="Thoen E."/>
            <person name="Andreopoulos B."/>
            <person name="Lu D."/>
            <person name="Skrede I."/>
            <person name="Drula E."/>
            <person name="Henrissat B."/>
            <person name="Morin E."/>
            <person name="Kohler A."/>
            <person name="Barry K."/>
            <person name="LaButti K."/>
            <person name="Morin E."/>
            <person name="Salamov A."/>
            <person name="Lipzen A."/>
            <person name="Mereny Z."/>
            <person name="Hegedus B."/>
            <person name="Baldrian P."/>
            <person name="Stursova M."/>
            <person name="Weitz H."/>
            <person name="Taylor A."/>
            <person name="Grigoriev I.V."/>
            <person name="Nagy L.G."/>
            <person name="Martin F."/>
            <person name="Kauserud H."/>
        </authorList>
    </citation>
    <scope>NUCLEOTIDE SEQUENCE</scope>
    <source>
        <strain evidence="1">CBHHK002</strain>
    </source>
</reference>
<name>A0AAD6ZDE5_9AGAR</name>
<dbReference type="Proteomes" id="UP001218218">
    <property type="component" value="Unassembled WGS sequence"/>
</dbReference>